<gene>
    <name evidence="1" type="ORF">Pan181_47780</name>
</gene>
<keyword evidence="2" id="KW-1185">Reference proteome</keyword>
<reference evidence="1 2" key="1">
    <citation type="submission" date="2019-02" db="EMBL/GenBank/DDBJ databases">
        <title>Deep-cultivation of Planctomycetes and their phenomic and genomic characterization uncovers novel biology.</title>
        <authorList>
            <person name="Wiegand S."/>
            <person name="Jogler M."/>
            <person name="Boedeker C."/>
            <person name="Pinto D."/>
            <person name="Vollmers J."/>
            <person name="Rivas-Marin E."/>
            <person name="Kohn T."/>
            <person name="Peeters S.H."/>
            <person name="Heuer A."/>
            <person name="Rast P."/>
            <person name="Oberbeckmann S."/>
            <person name="Bunk B."/>
            <person name="Jeske O."/>
            <person name="Meyerdierks A."/>
            <person name="Storesund J.E."/>
            <person name="Kallscheuer N."/>
            <person name="Luecker S."/>
            <person name="Lage O.M."/>
            <person name="Pohl T."/>
            <person name="Merkel B.J."/>
            <person name="Hornburger P."/>
            <person name="Mueller R.-W."/>
            <person name="Bruemmer F."/>
            <person name="Labrenz M."/>
            <person name="Spormann A.M."/>
            <person name="Op den Camp H."/>
            <person name="Overmann J."/>
            <person name="Amann R."/>
            <person name="Jetten M.S.M."/>
            <person name="Mascher T."/>
            <person name="Medema M.H."/>
            <person name="Devos D.P."/>
            <person name="Kaster A.-K."/>
            <person name="Ovreas L."/>
            <person name="Rohde M."/>
            <person name="Galperin M.Y."/>
            <person name="Jogler C."/>
        </authorList>
    </citation>
    <scope>NUCLEOTIDE SEQUENCE [LARGE SCALE GENOMIC DNA]</scope>
    <source>
        <strain evidence="1 2">Pan181</strain>
    </source>
</reference>
<dbReference type="KEGG" id="amuc:Pan181_47780"/>
<protein>
    <submittedName>
        <fullName evidence="1">Uncharacterized protein</fullName>
    </submittedName>
</protein>
<evidence type="ECO:0000313" key="2">
    <source>
        <dbReference type="Proteomes" id="UP000315750"/>
    </source>
</evidence>
<dbReference type="EMBL" id="CP036278">
    <property type="protein sequence ID" value="QDU58540.1"/>
    <property type="molecule type" value="Genomic_DNA"/>
</dbReference>
<accession>A0A518AV01</accession>
<sequence length="167" mass="19309">MAPAAVRKSWAIAAQVVGELVRQDHIIAILSRTASSFQHPIDPELHGLLRNSNPFLACLRSLQELPSPSHVDLVRECKQLHTLRLDLGVIIMLLIYRGRHRHTLDIIRPRHLMRQCQNHSHHLDHRMIHVLRDSPHSHRPIPVYVLCHPSCYLLQPRKNIPRWPTAS</sequence>
<evidence type="ECO:0000313" key="1">
    <source>
        <dbReference type="EMBL" id="QDU58540.1"/>
    </source>
</evidence>
<proteinExistence type="predicted"/>
<dbReference type="Proteomes" id="UP000315750">
    <property type="component" value="Chromosome"/>
</dbReference>
<name>A0A518AV01_9BACT</name>
<dbReference type="AlphaFoldDB" id="A0A518AV01"/>
<organism evidence="1 2">
    <name type="scientific">Aeoliella mucimassa</name>
    <dbReference type="NCBI Taxonomy" id="2527972"/>
    <lineage>
        <taxon>Bacteria</taxon>
        <taxon>Pseudomonadati</taxon>
        <taxon>Planctomycetota</taxon>
        <taxon>Planctomycetia</taxon>
        <taxon>Pirellulales</taxon>
        <taxon>Lacipirellulaceae</taxon>
        <taxon>Aeoliella</taxon>
    </lineage>
</organism>